<dbReference type="Gene3D" id="1.25.40.20">
    <property type="entry name" value="Ankyrin repeat-containing domain"/>
    <property type="match status" value="1"/>
</dbReference>
<organism evidence="3 4">
    <name type="scientific">Geranomyces variabilis</name>
    <dbReference type="NCBI Taxonomy" id="109894"/>
    <lineage>
        <taxon>Eukaryota</taxon>
        <taxon>Fungi</taxon>
        <taxon>Fungi incertae sedis</taxon>
        <taxon>Chytridiomycota</taxon>
        <taxon>Chytridiomycota incertae sedis</taxon>
        <taxon>Chytridiomycetes</taxon>
        <taxon>Spizellomycetales</taxon>
        <taxon>Powellomycetaceae</taxon>
        <taxon>Geranomyces</taxon>
    </lineage>
</organism>
<keyword evidence="4" id="KW-1185">Reference proteome</keyword>
<keyword evidence="1" id="KW-0040">ANK repeat</keyword>
<protein>
    <submittedName>
        <fullName evidence="3">Ankyrin repeat domain-containing protein 40</fullName>
    </submittedName>
</protein>
<proteinExistence type="predicted"/>
<dbReference type="SMART" id="SM00248">
    <property type="entry name" value="ANK"/>
    <property type="match status" value="1"/>
</dbReference>
<evidence type="ECO:0000313" key="4">
    <source>
        <dbReference type="Proteomes" id="UP001212152"/>
    </source>
</evidence>
<gene>
    <name evidence="3" type="primary">ANKRD40</name>
    <name evidence="3" type="ORF">HDU87_007563</name>
</gene>
<comment type="caution">
    <text evidence="3">The sequence shown here is derived from an EMBL/GenBank/DDBJ whole genome shotgun (WGS) entry which is preliminary data.</text>
</comment>
<dbReference type="Proteomes" id="UP001212152">
    <property type="component" value="Unassembled WGS sequence"/>
</dbReference>
<sequence>MTINDDAREEALRESAALGQADKVLFYLETVGVDIDAQNKVNGWTALHWASSRGNAEIVSLLLGHGADEKLKNFKGQAPVELAKRDEVRELFTTPPLPTATAAQPQRPPTPPPAFVPAYLATPVSDLLFSVPVSEQPGFASAGRRAVAELAGPVSAPRPEPTRPAAPVVAVREEVSSPATQKPSTATAAAPSNPHPPQLVDSTRKDLIVHNGIPHKELLVYINYRDDAQLTGAIFVSVGSTIKDLVAQIDRELLAGSGDLTRLSRHNGAFAIRVPPGQWEQDALLHFHGPADAAVVHIKIISEIRIR</sequence>
<dbReference type="PROSITE" id="PS50297">
    <property type="entry name" value="ANK_REP_REGION"/>
    <property type="match status" value="1"/>
</dbReference>
<dbReference type="InterPro" id="IPR039195">
    <property type="entry name" value="ANKRD40"/>
</dbReference>
<dbReference type="InterPro" id="IPR036770">
    <property type="entry name" value="Ankyrin_rpt-contain_sf"/>
</dbReference>
<dbReference type="PANTHER" id="PTHR24192">
    <property type="entry name" value="ANKYRIN REPEAT DOMAIN 40"/>
    <property type="match status" value="1"/>
</dbReference>
<feature type="compositionally biased region" description="Low complexity" evidence="2">
    <location>
        <begin position="165"/>
        <end position="192"/>
    </location>
</feature>
<dbReference type="Pfam" id="PF12796">
    <property type="entry name" value="Ank_2"/>
    <property type="match status" value="1"/>
</dbReference>
<dbReference type="InterPro" id="IPR002110">
    <property type="entry name" value="Ankyrin_rpt"/>
</dbReference>
<dbReference type="PROSITE" id="PS50088">
    <property type="entry name" value="ANK_REPEAT"/>
    <property type="match status" value="1"/>
</dbReference>
<dbReference type="AlphaFoldDB" id="A0AAD5XSX4"/>
<dbReference type="PANTHER" id="PTHR24192:SF3">
    <property type="entry name" value="ANKYRIN REPEAT DOMAIN 40"/>
    <property type="match status" value="1"/>
</dbReference>
<evidence type="ECO:0000313" key="3">
    <source>
        <dbReference type="EMBL" id="KAJ3183140.1"/>
    </source>
</evidence>
<evidence type="ECO:0000256" key="2">
    <source>
        <dbReference type="SAM" id="MobiDB-lite"/>
    </source>
</evidence>
<evidence type="ECO:0000256" key="1">
    <source>
        <dbReference type="PROSITE-ProRule" id="PRU00023"/>
    </source>
</evidence>
<feature type="repeat" description="ANK" evidence="1">
    <location>
        <begin position="42"/>
        <end position="74"/>
    </location>
</feature>
<reference evidence="3" key="1">
    <citation type="submission" date="2020-05" db="EMBL/GenBank/DDBJ databases">
        <title>Phylogenomic resolution of chytrid fungi.</title>
        <authorList>
            <person name="Stajich J.E."/>
            <person name="Amses K."/>
            <person name="Simmons R."/>
            <person name="Seto K."/>
            <person name="Myers J."/>
            <person name="Bonds A."/>
            <person name="Quandt C.A."/>
            <person name="Barry K."/>
            <person name="Liu P."/>
            <person name="Grigoriev I."/>
            <person name="Longcore J.E."/>
            <person name="James T.Y."/>
        </authorList>
    </citation>
    <scope>NUCLEOTIDE SEQUENCE</scope>
    <source>
        <strain evidence="3">JEL0379</strain>
    </source>
</reference>
<dbReference type="EMBL" id="JADGJQ010000007">
    <property type="protein sequence ID" value="KAJ3183140.1"/>
    <property type="molecule type" value="Genomic_DNA"/>
</dbReference>
<feature type="region of interest" description="Disordered" evidence="2">
    <location>
        <begin position="152"/>
        <end position="201"/>
    </location>
</feature>
<name>A0AAD5XSX4_9FUNG</name>
<dbReference type="SUPFAM" id="SSF48403">
    <property type="entry name" value="Ankyrin repeat"/>
    <property type="match status" value="1"/>
</dbReference>
<accession>A0AAD5XSX4</accession>